<keyword evidence="1" id="KW-0479">Metal-binding</keyword>
<dbReference type="CDD" id="cd00065">
    <property type="entry name" value="FYVE_like_SF"/>
    <property type="match status" value="1"/>
</dbReference>
<dbReference type="PANTHER" id="PTHR36486:SF2">
    <property type="entry name" value="OS01G0977800 PROTEIN"/>
    <property type="match status" value="1"/>
</dbReference>
<proteinExistence type="predicted"/>
<organism evidence="5 6">
    <name type="scientific">Morus notabilis</name>
    <dbReference type="NCBI Taxonomy" id="981085"/>
    <lineage>
        <taxon>Eukaryota</taxon>
        <taxon>Viridiplantae</taxon>
        <taxon>Streptophyta</taxon>
        <taxon>Embryophyta</taxon>
        <taxon>Tracheophyta</taxon>
        <taxon>Spermatophyta</taxon>
        <taxon>Magnoliopsida</taxon>
        <taxon>eudicotyledons</taxon>
        <taxon>Gunneridae</taxon>
        <taxon>Pentapetalae</taxon>
        <taxon>rosids</taxon>
        <taxon>fabids</taxon>
        <taxon>Rosales</taxon>
        <taxon>Moraceae</taxon>
        <taxon>Moreae</taxon>
        <taxon>Morus</taxon>
    </lineage>
</organism>
<evidence type="ECO:0000313" key="6">
    <source>
        <dbReference type="Proteomes" id="UP000030645"/>
    </source>
</evidence>
<keyword evidence="2" id="KW-0863">Zinc-finger</keyword>
<keyword evidence="6" id="KW-1185">Reference proteome</keyword>
<name>W9S7P9_9ROSA</name>
<feature type="region of interest" description="Disordered" evidence="4">
    <location>
        <begin position="40"/>
        <end position="66"/>
    </location>
</feature>
<evidence type="ECO:0000313" key="5">
    <source>
        <dbReference type="EMBL" id="EXC19528.1"/>
    </source>
</evidence>
<dbReference type="eggNOG" id="ENOG502QWJE">
    <property type="taxonomic scope" value="Eukaryota"/>
</dbReference>
<dbReference type="Proteomes" id="UP000030645">
    <property type="component" value="Unassembled WGS sequence"/>
</dbReference>
<feature type="region of interest" description="Disordered" evidence="4">
    <location>
        <begin position="270"/>
        <end position="327"/>
    </location>
</feature>
<reference evidence="6" key="1">
    <citation type="submission" date="2013-01" db="EMBL/GenBank/DDBJ databases">
        <title>Draft Genome Sequence of a Mulberry Tree, Morus notabilis C.K. Schneid.</title>
        <authorList>
            <person name="He N."/>
            <person name="Zhao S."/>
        </authorList>
    </citation>
    <scope>NUCLEOTIDE SEQUENCE</scope>
</reference>
<dbReference type="GO" id="GO:0008270">
    <property type="term" value="F:zinc ion binding"/>
    <property type="evidence" value="ECO:0007669"/>
    <property type="project" value="UniProtKB-KW"/>
</dbReference>
<sequence>MGDRATLNKAIMELEEMYSGIPDESVDLTFQHLANVKQIPNSPQEKKLSITNNNNNNRELSNVSENNTNHAVEGSISPLRKIPSLDFSKALQASNHHHHNHHRLDRINEDDVVHRFSHHHHPNKELSHQYDHYAAGQYRNMNPNSIAHSGFRHAVESSSMVSGEDRSMASVYQERIVGRRRLGIPHSKICTVCSTYIYIFRHRCLVCGRVYCRQCLRKGMGEMTEGRKCIECLGRRFSQRYIHRAGEAGCFCSRYPSVVRQAECKWAEKGPRKSGEKGYRSGMISARSRSPMSPRTPTGPNAGSGPNSFVMSGSRSPYTPTHHHFPF</sequence>
<dbReference type="SUPFAM" id="SSF57903">
    <property type="entry name" value="FYVE/PHD zinc finger"/>
    <property type="match status" value="1"/>
</dbReference>
<dbReference type="InterPro" id="IPR011011">
    <property type="entry name" value="Znf_FYVE_PHD"/>
</dbReference>
<evidence type="ECO:0008006" key="7">
    <source>
        <dbReference type="Google" id="ProtNLM"/>
    </source>
</evidence>
<evidence type="ECO:0000256" key="1">
    <source>
        <dbReference type="ARBA" id="ARBA00022723"/>
    </source>
</evidence>
<dbReference type="STRING" id="981085.W9S7P9"/>
<feature type="compositionally biased region" description="Low complexity" evidence="4">
    <location>
        <begin position="52"/>
        <end position="66"/>
    </location>
</feature>
<dbReference type="AlphaFoldDB" id="W9S7P9"/>
<keyword evidence="3" id="KW-0862">Zinc</keyword>
<evidence type="ECO:0000256" key="3">
    <source>
        <dbReference type="ARBA" id="ARBA00022833"/>
    </source>
</evidence>
<feature type="compositionally biased region" description="Basic and acidic residues" evidence="4">
    <location>
        <begin position="270"/>
        <end position="279"/>
    </location>
</feature>
<dbReference type="EMBL" id="KE345873">
    <property type="protein sequence ID" value="EXC19528.1"/>
    <property type="molecule type" value="Genomic_DNA"/>
</dbReference>
<dbReference type="PANTHER" id="PTHR36486">
    <property type="entry name" value="OS01G0977800 PROTEIN"/>
    <property type="match status" value="1"/>
</dbReference>
<accession>W9S7P9</accession>
<evidence type="ECO:0000256" key="4">
    <source>
        <dbReference type="SAM" id="MobiDB-lite"/>
    </source>
</evidence>
<evidence type="ECO:0000256" key="2">
    <source>
        <dbReference type="ARBA" id="ARBA00022771"/>
    </source>
</evidence>
<protein>
    <recommendedName>
        <fullName evidence="7">FYVE-type domain-containing protein</fullName>
    </recommendedName>
</protein>
<feature type="compositionally biased region" description="Polar residues" evidence="4">
    <location>
        <begin position="287"/>
        <end position="319"/>
    </location>
</feature>
<dbReference type="InterPro" id="IPR053057">
    <property type="entry name" value="XLG_GTP-binding"/>
</dbReference>
<gene>
    <name evidence="5" type="ORF">L484_010657</name>
</gene>